<feature type="compositionally biased region" description="Basic residues" evidence="1">
    <location>
        <begin position="339"/>
        <end position="358"/>
    </location>
</feature>
<dbReference type="Proteomes" id="UP001589627">
    <property type="component" value="Unassembled WGS sequence"/>
</dbReference>
<dbReference type="InterPro" id="IPR047647">
    <property type="entry name" value="ISAs1_transpos"/>
</dbReference>
<organism evidence="4 5">
    <name type="scientific">Actinoallomurus acaciae</name>
    <dbReference type="NCBI Taxonomy" id="502577"/>
    <lineage>
        <taxon>Bacteria</taxon>
        <taxon>Bacillati</taxon>
        <taxon>Actinomycetota</taxon>
        <taxon>Actinomycetes</taxon>
        <taxon>Streptosporangiales</taxon>
        <taxon>Thermomonosporaceae</taxon>
        <taxon>Actinoallomurus</taxon>
    </lineage>
</organism>
<dbReference type="RefSeq" id="WP_378213568.1">
    <property type="nucleotide sequence ID" value="NZ_JBHLZP010001034.1"/>
</dbReference>
<feature type="non-terminal residue" evidence="4">
    <location>
        <position position="411"/>
    </location>
</feature>
<feature type="compositionally biased region" description="Polar residues" evidence="1">
    <location>
        <begin position="401"/>
        <end position="411"/>
    </location>
</feature>
<feature type="domain" description="H repeat-associated protein N-terminal" evidence="3">
    <location>
        <begin position="37"/>
        <end position="129"/>
    </location>
</feature>
<evidence type="ECO:0000259" key="2">
    <source>
        <dbReference type="Pfam" id="PF01609"/>
    </source>
</evidence>
<gene>
    <name evidence="4" type="ORF">ACFFNX_50135</name>
</gene>
<keyword evidence="5" id="KW-1185">Reference proteome</keyword>
<dbReference type="InterPro" id="IPR002559">
    <property type="entry name" value="Transposase_11"/>
</dbReference>
<protein>
    <submittedName>
        <fullName evidence="4">ISAs1 family transposase</fullName>
    </submittedName>
</protein>
<feature type="compositionally biased region" description="Low complexity" evidence="1">
    <location>
        <begin position="384"/>
        <end position="396"/>
    </location>
</feature>
<dbReference type="InterPro" id="IPR051698">
    <property type="entry name" value="Transposase_11-like"/>
</dbReference>
<evidence type="ECO:0000256" key="1">
    <source>
        <dbReference type="SAM" id="MobiDB-lite"/>
    </source>
</evidence>
<dbReference type="PANTHER" id="PTHR30298:SF0">
    <property type="entry name" value="PROTEIN YBFL-RELATED"/>
    <property type="match status" value="1"/>
</dbReference>
<reference evidence="4 5" key="1">
    <citation type="submission" date="2024-09" db="EMBL/GenBank/DDBJ databases">
        <authorList>
            <person name="Sun Q."/>
            <person name="Mori K."/>
        </authorList>
    </citation>
    <scope>NUCLEOTIDE SEQUENCE [LARGE SCALE GENOMIC DNA]</scope>
    <source>
        <strain evidence="4 5">TBRC 0563</strain>
    </source>
</reference>
<proteinExistence type="predicted"/>
<feature type="region of interest" description="Disordered" evidence="1">
    <location>
        <begin position="323"/>
        <end position="411"/>
    </location>
</feature>
<dbReference type="PANTHER" id="PTHR30298">
    <property type="entry name" value="H REPEAT-ASSOCIATED PREDICTED TRANSPOSASE"/>
    <property type="match status" value="1"/>
</dbReference>
<dbReference type="InterPro" id="IPR032806">
    <property type="entry name" value="YbfD_N"/>
</dbReference>
<dbReference type="Pfam" id="PF01609">
    <property type="entry name" value="DDE_Tnp_1"/>
    <property type="match status" value="1"/>
</dbReference>
<name>A0ABV5YZ42_9ACTN</name>
<evidence type="ECO:0000259" key="3">
    <source>
        <dbReference type="Pfam" id="PF13808"/>
    </source>
</evidence>
<evidence type="ECO:0000313" key="4">
    <source>
        <dbReference type="EMBL" id="MFB9840336.1"/>
    </source>
</evidence>
<comment type="caution">
    <text evidence="4">The sequence shown here is derived from an EMBL/GenBank/DDBJ whole genome shotgun (WGS) entry which is preliminary data.</text>
</comment>
<dbReference type="NCBIfam" id="NF033564">
    <property type="entry name" value="transpos_ISAs1"/>
    <property type="match status" value="1"/>
</dbReference>
<dbReference type="Pfam" id="PF13808">
    <property type="entry name" value="DDE_Tnp_1_assoc"/>
    <property type="match status" value="1"/>
</dbReference>
<evidence type="ECO:0000313" key="5">
    <source>
        <dbReference type="Proteomes" id="UP001589627"/>
    </source>
</evidence>
<dbReference type="EMBL" id="JBHLZP010001034">
    <property type="protein sequence ID" value="MFB9840336.1"/>
    <property type="molecule type" value="Genomic_DNA"/>
</dbReference>
<accession>A0ABV5YZ42</accession>
<feature type="domain" description="Transposase IS4-like" evidence="2">
    <location>
        <begin position="140"/>
        <end position="240"/>
    </location>
</feature>
<sequence>MLAVPSSLIPAGVARLGRLVESAGVVSGLGRVADLREYLARVPDPRRPRGIRHRLEAILGVAAVAVAAQARSLVAIGEWAADAPQWVLALLGVRSDPRGRFVAPDESTVRRVLAAIDGDALDEAISAWIRRHVRPVAGLRPAIAVDGKSVCGTFARTGGAGVHLLAAFTHHDGSVVAQQQVKQGTSEIAWFQPLLNSLDLTGRVLTADALHTTAAHARYLTSAGADYVLIVKRNHHRLHTLLRTTAWPNATHHTNTGIGHGRLEQRIIEVLPAPEDLDFPGAAQIFQITRYRTNRATGTRQTETVYGITSLTPHAAGPAHIAAYPRRPLADRKPTALGPRRHLRRRHLPPAHGHRTPRHGNLAQPRHQRTTPNRTHQHRRRTTPHGPQPNTTPTTPRNHHLTSNTRLCRNP</sequence>